<dbReference type="SUPFAM" id="SSF46938">
    <property type="entry name" value="CRAL/TRIO N-terminal domain"/>
    <property type="match status" value="1"/>
</dbReference>
<dbReference type="InterPro" id="IPR036865">
    <property type="entry name" value="CRAL-TRIO_dom_sf"/>
</dbReference>
<evidence type="ECO:0000259" key="2">
    <source>
        <dbReference type="PROSITE" id="PS50866"/>
    </source>
</evidence>
<dbReference type="InterPro" id="IPR009038">
    <property type="entry name" value="GOLD_dom"/>
</dbReference>
<name>A0A9N9WLS4_9DIPT</name>
<dbReference type="AlphaFoldDB" id="A0A9N9WLS4"/>
<sequence>MNRNPLKTPSLQDDERFALMKFRRSVSDILKPEHDDHFLLRWLRARQWNPDNAEKMLRESMKWREKWNLDDLESWEAPAVFKDFIPHGSTGFDKDGSVVIFIPFSGIDIWGLLHSASKHDIIKNTIRVLERYMKLAYEQSKIHGPDARKFLVIFDMDNFSMKQYAYRPAAELVITAFQMYSNNYPEILKCCLIINAPKIFSFGFNIIKKFLDEYTLSKISIFKHNKHKWLPAILERVDASSLPVYFGGQQADKDGNPKCLEKICWGGKIPKQFYISEEDSYNNTSTYKTTVVKKGSKLKLHFEIEDSGVFLKWEFKTEIHDIKFGIRSVNQQTGEKVNEVALRRVPAHESEESGFITCHANHKYTVVFDNSYSYFKNKKLTYSVVVTRPLDEVEKSASKIEEKIFDQNENDISCEIKAE</sequence>
<dbReference type="SMART" id="SM00516">
    <property type="entry name" value="SEC14"/>
    <property type="match status" value="1"/>
</dbReference>
<dbReference type="PROSITE" id="PS50191">
    <property type="entry name" value="CRAL_TRIO"/>
    <property type="match status" value="1"/>
</dbReference>
<feature type="domain" description="CRAL-TRIO" evidence="1">
    <location>
        <begin position="77"/>
        <end position="254"/>
    </location>
</feature>
<gene>
    <name evidence="3" type="ORF">CHIRRI_LOCUS3485</name>
</gene>
<accession>A0A9N9WLS4</accession>
<dbReference type="PROSITE" id="PS50866">
    <property type="entry name" value="GOLD"/>
    <property type="match status" value="1"/>
</dbReference>
<dbReference type="CDD" id="cd00170">
    <property type="entry name" value="SEC14"/>
    <property type="match status" value="1"/>
</dbReference>
<dbReference type="InterPro" id="IPR051064">
    <property type="entry name" value="SEC14/CRAL-TRIO_domain"/>
</dbReference>
<protein>
    <recommendedName>
        <fullName evidence="5">SEC14-like protein 2</fullName>
    </recommendedName>
</protein>
<dbReference type="Proteomes" id="UP001153620">
    <property type="component" value="Chromosome 1"/>
</dbReference>
<dbReference type="Pfam" id="PF03765">
    <property type="entry name" value="CRAL_TRIO_N"/>
    <property type="match status" value="1"/>
</dbReference>
<evidence type="ECO:0008006" key="5">
    <source>
        <dbReference type="Google" id="ProtNLM"/>
    </source>
</evidence>
<dbReference type="InterPro" id="IPR001251">
    <property type="entry name" value="CRAL-TRIO_dom"/>
</dbReference>
<dbReference type="PANTHER" id="PTHR23324">
    <property type="entry name" value="SEC14 RELATED PROTEIN"/>
    <property type="match status" value="1"/>
</dbReference>
<dbReference type="SUPFAM" id="SSF52087">
    <property type="entry name" value="CRAL/TRIO domain"/>
    <property type="match status" value="1"/>
</dbReference>
<reference evidence="3" key="1">
    <citation type="submission" date="2022-01" db="EMBL/GenBank/DDBJ databases">
        <authorList>
            <person name="King R."/>
        </authorList>
    </citation>
    <scope>NUCLEOTIDE SEQUENCE</scope>
</reference>
<dbReference type="Gene3D" id="2.60.120.680">
    <property type="entry name" value="GOLD domain"/>
    <property type="match status" value="1"/>
</dbReference>
<evidence type="ECO:0000313" key="4">
    <source>
        <dbReference type="Proteomes" id="UP001153620"/>
    </source>
</evidence>
<dbReference type="Gene3D" id="3.40.525.10">
    <property type="entry name" value="CRAL-TRIO lipid binding domain"/>
    <property type="match status" value="1"/>
</dbReference>
<dbReference type="OrthoDB" id="1434354at2759"/>
<dbReference type="SMART" id="SM01100">
    <property type="entry name" value="CRAL_TRIO_N"/>
    <property type="match status" value="1"/>
</dbReference>
<reference evidence="3" key="2">
    <citation type="submission" date="2022-10" db="EMBL/GenBank/DDBJ databases">
        <authorList>
            <consortium name="ENA_rothamsted_submissions"/>
            <consortium name="culmorum"/>
            <person name="King R."/>
        </authorList>
    </citation>
    <scope>NUCLEOTIDE SEQUENCE</scope>
</reference>
<dbReference type="EMBL" id="OU895877">
    <property type="protein sequence ID" value="CAG9800545.1"/>
    <property type="molecule type" value="Genomic_DNA"/>
</dbReference>
<dbReference type="PANTHER" id="PTHR23324:SF83">
    <property type="entry name" value="SEC14-LIKE PROTEIN 2"/>
    <property type="match status" value="1"/>
</dbReference>
<dbReference type="InterPro" id="IPR036598">
    <property type="entry name" value="GOLD_dom_sf"/>
</dbReference>
<organism evidence="3 4">
    <name type="scientific">Chironomus riparius</name>
    <dbReference type="NCBI Taxonomy" id="315576"/>
    <lineage>
        <taxon>Eukaryota</taxon>
        <taxon>Metazoa</taxon>
        <taxon>Ecdysozoa</taxon>
        <taxon>Arthropoda</taxon>
        <taxon>Hexapoda</taxon>
        <taxon>Insecta</taxon>
        <taxon>Pterygota</taxon>
        <taxon>Neoptera</taxon>
        <taxon>Endopterygota</taxon>
        <taxon>Diptera</taxon>
        <taxon>Nematocera</taxon>
        <taxon>Chironomoidea</taxon>
        <taxon>Chironomidae</taxon>
        <taxon>Chironominae</taxon>
        <taxon>Chironomus</taxon>
    </lineage>
</organism>
<dbReference type="SUPFAM" id="SSF101576">
    <property type="entry name" value="Supernatant protein factor (SPF), C-terminal domain"/>
    <property type="match status" value="1"/>
</dbReference>
<feature type="domain" description="GOLD" evidence="2">
    <location>
        <begin position="277"/>
        <end position="386"/>
    </location>
</feature>
<evidence type="ECO:0000313" key="3">
    <source>
        <dbReference type="EMBL" id="CAG9800545.1"/>
    </source>
</evidence>
<dbReference type="Pfam" id="PF00650">
    <property type="entry name" value="CRAL_TRIO"/>
    <property type="match status" value="1"/>
</dbReference>
<keyword evidence="4" id="KW-1185">Reference proteome</keyword>
<dbReference type="GO" id="GO:0005737">
    <property type="term" value="C:cytoplasm"/>
    <property type="evidence" value="ECO:0007669"/>
    <property type="project" value="TreeGrafter"/>
</dbReference>
<evidence type="ECO:0000259" key="1">
    <source>
        <dbReference type="PROSITE" id="PS50191"/>
    </source>
</evidence>
<dbReference type="InterPro" id="IPR011074">
    <property type="entry name" value="CRAL/TRIO_N_dom"/>
</dbReference>
<proteinExistence type="predicted"/>
<dbReference type="InterPro" id="IPR036273">
    <property type="entry name" value="CRAL/TRIO_N_dom_sf"/>
</dbReference>